<dbReference type="HOGENOM" id="CLU_2777426_0_0_1"/>
<dbReference type="OrthoDB" id="3247018at2759"/>
<dbReference type="InParanoid" id="A0A0C3D203"/>
<reference evidence="2" key="2">
    <citation type="submission" date="2015-01" db="EMBL/GenBank/DDBJ databases">
        <title>Evolutionary Origins and Diversification of the Mycorrhizal Mutualists.</title>
        <authorList>
            <consortium name="DOE Joint Genome Institute"/>
            <consortium name="Mycorrhizal Genomics Consortium"/>
            <person name="Kohler A."/>
            <person name="Kuo A."/>
            <person name="Nagy L.G."/>
            <person name="Floudas D."/>
            <person name="Copeland A."/>
            <person name="Barry K.W."/>
            <person name="Cichocki N."/>
            <person name="Veneault-Fourrey C."/>
            <person name="LaButti K."/>
            <person name="Lindquist E.A."/>
            <person name="Lipzen A."/>
            <person name="Lundell T."/>
            <person name="Morin E."/>
            <person name="Murat C."/>
            <person name="Riley R."/>
            <person name="Ohm R."/>
            <person name="Sun H."/>
            <person name="Tunlid A."/>
            <person name="Henrissat B."/>
            <person name="Grigoriev I.V."/>
            <person name="Hibbett D.S."/>
            <person name="Martin F."/>
        </authorList>
    </citation>
    <scope>NUCLEOTIDE SEQUENCE [LARGE SCALE GENOMIC DNA]</scope>
    <source>
        <strain evidence="2">Foug A</strain>
    </source>
</reference>
<gene>
    <name evidence="1" type="ORF">SCLCIDRAFT_34643</name>
</gene>
<evidence type="ECO:0000313" key="2">
    <source>
        <dbReference type="Proteomes" id="UP000053989"/>
    </source>
</evidence>
<proteinExistence type="predicted"/>
<reference evidence="1 2" key="1">
    <citation type="submission" date="2014-04" db="EMBL/GenBank/DDBJ databases">
        <authorList>
            <consortium name="DOE Joint Genome Institute"/>
            <person name="Kuo A."/>
            <person name="Kohler A."/>
            <person name="Nagy L.G."/>
            <person name="Floudas D."/>
            <person name="Copeland A."/>
            <person name="Barry K.W."/>
            <person name="Cichocki N."/>
            <person name="Veneault-Fourrey C."/>
            <person name="LaButti K."/>
            <person name="Lindquist E.A."/>
            <person name="Lipzen A."/>
            <person name="Lundell T."/>
            <person name="Morin E."/>
            <person name="Murat C."/>
            <person name="Sun H."/>
            <person name="Tunlid A."/>
            <person name="Henrissat B."/>
            <person name="Grigoriev I.V."/>
            <person name="Hibbett D.S."/>
            <person name="Martin F."/>
            <person name="Nordberg H.P."/>
            <person name="Cantor M.N."/>
            <person name="Hua S.X."/>
        </authorList>
    </citation>
    <scope>NUCLEOTIDE SEQUENCE [LARGE SCALE GENOMIC DNA]</scope>
    <source>
        <strain evidence="1 2">Foug A</strain>
    </source>
</reference>
<name>A0A0C3D203_9AGAM</name>
<sequence length="69" mass="7602">MAKNCVLSSSFAHDTGVPQVIPVTTSDQIIFHCVICIIKEELGNYNLMEQATDKHGLIARQVMQLPSSE</sequence>
<accession>A0A0C3D203</accession>
<keyword evidence="2" id="KW-1185">Reference proteome</keyword>
<dbReference type="AlphaFoldDB" id="A0A0C3D203"/>
<dbReference type="EMBL" id="KN822701">
    <property type="protein sequence ID" value="KIM50111.1"/>
    <property type="molecule type" value="Genomic_DNA"/>
</dbReference>
<organism evidence="1 2">
    <name type="scientific">Scleroderma citrinum Foug A</name>
    <dbReference type="NCBI Taxonomy" id="1036808"/>
    <lineage>
        <taxon>Eukaryota</taxon>
        <taxon>Fungi</taxon>
        <taxon>Dikarya</taxon>
        <taxon>Basidiomycota</taxon>
        <taxon>Agaricomycotina</taxon>
        <taxon>Agaricomycetes</taxon>
        <taxon>Agaricomycetidae</taxon>
        <taxon>Boletales</taxon>
        <taxon>Sclerodermatineae</taxon>
        <taxon>Sclerodermataceae</taxon>
        <taxon>Scleroderma</taxon>
    </lineage>
</organism>
<protein>
    <submittedName>
        <fullName evidence="1">Uncharacterized protein</fullName>
    </submittedName>
</protein>
<dbReference type="Proteomes" id="UP000053989">
    <property type="component" value="Unassembled WGS sequence"/>
</dbReference>
<evidence type="ECO:0000313" key="1">
    <source>
        <dbReference type="EMBL" id="KIM50111.1"/>
    </source>
</evidence>